<proteinExistence type="inferred from homology"/>
<dbReference type="PROSITE" id="PS51352">
    <property type="entry name" value="THIOREDOXIN_2"/>
    <property type="match status" value="1"/>
</dbReference>
<evidence type="ECO:0000256" key="10">
    <source>
        <dbReference type="ARBA" id="ARBA00023157"/>
    </source>
</evidence>
<dbReference type="GO" id="GO:0042744">
    <property type="term" value="P:hydrogen peroxide catabolic process"/>
    <property type="evidence" value="ECO:0007669"/>
    <property type="project" value="TreeGrafter"/>
</dbReference>
<evidence type="ECO:0000256" key="14">
    <source>
        <dbReference type="ARBA" id="ARBA00047572"/>
    </source>
</evidence>
<evidence type="ECO:0000256" key="15">
    <source>
        <dbReference type="PIRSR" id="PIRSR000239-1"/>
    </source>
</evidence>
<evidence type="ECO:0000256" key="9">
    <source>
        <dbReference type="ARBA" id="ARBA00023002"/>
    </source>
</evidence>
<evidence type="ECO:0000256" key="13">
    <source>
        <dbReference type="ARBA" id="ARBA00032824"/>
    </source>
</evidence>
<name>A0AA91GJ04_9ENTE</name>
<evidence type="ECO:0000313" key="18">
    <source>
        <dbReference type="EMBL" id="OJG91925.1"/>
    </source>
</evidence>
<dbReference type="CDD" id="cd03015">
    <property type="entry name" value="PRX_Typ2cys"/>
    <property type="match status" value="1"/>
</dbReference>
<evidence type="ECO:0000256" key="5">
    <source>
        <dbReference type="ARBA" id="ARBA00017462"/>
    </source>
</evidence>
<evidence type="ECO:0000256" key="12">
    <source>
        <dbReference type="ARBA" id="ARBA00032077"/>
    </source>
</evidence>
<dbReference type="EMBL" id="JXLC01000009">
    <property type="protein sequence ID" value="OJG91925.1"/>
    <property type="molecule type" value="Genomic_DNA"/>
</dbReference>
<dbReference type="InterPro" id="IPR036249">
    <property type="entry name" value="Thioredoxin-like_sf"/>
</dbReference>
<comment type="similarity">
    <text evidence="2 16">Belongs to the peroxiredoxin family. AhpC/Prx1 subfamily.</text>
</comment>
<evidence type="ECO:0000256" key="1">
    <source>
        <dbReference type="ARBA" id="ARBA00004496"/>
    </source>
</evidence>
<dbReference type="GO" id="GO:0033554">
    <property type="term" value="P:cellular response to stress"/>
    <property type="evidence" value="ECO:0007669"/>
    <property type="project" value="TreeGrafter"/>
</dbReference>
<dbReference type="PANTHER" id="PTHR10681:SF121">
    <property type="entry name" value="ALKYL HYDROPEROXIDE REDUCTASE C"/>
    <property type="match status" value="1"/>
</dbReference>
<keyword evidence="8 16" id="KW-0049">Antioxidant</keyword>
<dbReference type="NCBIfam" id="TIGR03137">
    <property type="entry name" value="AhpC"/>
    <property type="match status" value="1"/>
</dbReference>
<organism evidence="18 19">
    <name type="scientific">Enterococcus silesiacus</name>
    <dbReference type="NCBI Taxonomy" id="332949"/>
    <lineage>
        <taxon>Bacteria</taxon>
        <taxon>Bacillati</taxon>
        <taxon>Bacillota</taxon>
        <taxon>Bacilli</taxon>
        <taxon>Lactobacillales</taxon>
        <taxon>Enterococcaceae</taxon>
        <taxon>Enterococcus</taxon>
    </lineage>
</organism>
<evidence type="ECO:0000256" key="7">
    <source>
        <dbReference type="ARBA" id="ARBA00022559"/>
    </source>
</evidence>
<keyword evidence="11 16" id="KW-0676">Redox-active center</keyword>
<dbReference type="InterPro" id="IPR050217">
    <property type="entry name" value="Peroxiredoxin"/>
</dbReference>
<dbReference type="InterPro" id="IPR017559">
    <property type="entry name" value="AhpC"/>
</dbReference>
<keyword evidence="6 16" id="KW-0963">Cytoplasm</keyword>
<reference evidence="18 19" key="1">
    <citation type="submission" date="2014-12" db="EMBL/GenBank/DDBJ databases">
        <title>Draft genome sequences of 29 type strains of Enterococci.</title>
        <authorList>
            <person name="Zhong Z."/>
            <person name="Sun Z."/>
            <person name="Liu W."/>
            <person name="Zhang W."/>
            <person name="Zhang H."/>
        </authorList>
    </citation>
    <scope>NUCLEOTIDE SEQUENCE [LARGE SCALE GENOMIC DNA]</scope>
    <source>
        <strain evidence="18 19">DSM 22801</strain>
    </source>
</reference>
<evidence type="ECO:0000256" key="3">
    <source>
        <dbReference type="ARBA" id="ARBA00011654"/>
    </source>
</evidence>
<dbReference type="Gene3D" id="3.40.30.10">
    <property type="entry name" value="Glutaredoxin"/>
    <property type="match status" value="1"/>
</dbReference>
<comment type="catalytic activity">
    <reaction evidence="14 16">
        <text>a hydroperoxide + NADH + H(+) = an alcohol + NAD(+) + H2O</text>
        <dbReference type="Rhea" id="RHEA:62628"/>
        <dbReference type="ChEBI" id="CHEBI:15377"/>
        <dbReference type="ChEBI" id="CHEBI:15378"/>
        <dbReference type="ChEBI" id="CHEBI:30879"/>
        <dbReference type="ChEBI" id="CHEBI:35924"/>
        <dbReference type="ChEBI" id="CHEBI:57540"/>
        <dbReference type="ChEBI" id="CHEBI:57945"/>
        <dbReference type="EC" id="1.11.1.26"/>
    </reaction>
</comment>
<protein>
    <recommendedName>
        <fullName evidence="5 16">Alkyl hydroperoxide reductase C</fullName>
        <ecNumber evidence="4 16">1.11.1.26</ecNumber>
    </recommendedName>
    <alternativeName>
        <fullName evidence="12 16">Peroxiredoxin</fullName>
    </alternativeName>
    <alternativeName>
        <fullName evidence="13 16">Thioredoxin peroxidase</fullName>
    </alternativeName>
</protein>
<dbReference type="GO" id="GO:0006979">
    <property type="term" value="P:response to oxidative stress"/>
    <property type="evidence" value="ECO:0007669"/>
    <property type="project" value="UniProtKB-UniRule"/>
</dbReference>
<evidence type="ECO:0000256" key="6">
    <source>
        <dbReference type="ARBA" id="ARBA00022490"/>
    </source>
</evidence>
<dbReference type="InterPro" id="IPR013766">
    <property type="entry name" value="Thioredoxin_domain"/>
</dbReference>
<dbReference type="InterPro" id="IPR019479">
    <property type="entry name" value="Peroxiredoxin_C"/>
</dbReference>
<evidence type="ECO:0000259" key="17">
    <source>
        <dbReference type="PROSITE" id="PS51352"/>
    </source>
</evidence>
<dbReference type="GO" id="GO:0005829">
    <property type="term" value="C:cytosol"/>
    <property type="evidence" value="ECO:0007669"/>
    <property type="project" value="TreeGrafter"/>
</dbReference>
<dbReference type="PIRSF" id="PIRSF000239">
    <property type="entry name" value="AHPC"/>
    <property type="match status" value="1"/>
</dbReference>
<evidence type="ECO:0000256" key="11">
    <source>
        <dbReference type="ARBA" id="ARBA00023284"/>
    </source>
</evidence>
<dbReference type="InterPro" id="IPR024706">
    <property type="entry name" value="Peroxiredoxin_AhpC-typ"/>
</dbReference>
<dbReference type="Proteomes" id="UP000183039">
    <property type="component" value="Unassembled WGS sequence"/>
</dbReference>
<dbReference type="GO" id="GO:0045454">
    <property type="term" value="P:cell redox homeostasis"/>
    <property type="evidence" value="ECO:0007669"/>
    <property type="project" value="TreeGrafter"/>
</dbReference>
<comment type="subcellular location">
    <subcellularLocation>
        <location evidence="1 16">Cytoplasm</location>
    </subcellularLocation>
</comment>
<dbReference type="GO" id="GO:0102039">
    <property type="term" value="F:NADH-dependent peroxiredoxin activity"/>
    <property type="evidence" value="ECO:0007669"/>
    <property type="project" value="UniProtKB-EC"/>
</dbReference>
<dbReference type="FunFam" id="3.40.30.10:FF:000002">
    <property type="entry name" value="Alkyl hydroperoxide reductase C"/>
    <property type="match status" value="1"/>
</dbReference>
<comment type="caution">
    <text evidence="18">The sequence shown here is derived from an EMBL/GenBank/DDBJ whole genome shotgun (WGS) entry which is preliminary data.</text>
</comment>
<dbReference type="EC" id="1.11.1.26" evidence="4 16"/>
<accession>A0AA91GJ04</accession>
<evidence type="ECO:0000256" key="4">
    <source>
        <dbReference type="ARBA" id="ARBA00013021"/>
    </source>
</evidence>
<keyword evidence="10 16" id="KW-1015">Disulfide bond</keyword>
<comment type="subunit">
    <text evidence="3">Homodimer; disulfide-linked, upon oxidation. 5 homodimers assemble to form a ring-like decamer.</text>
</comment>
<dbReference type="Pfam" id="PF00578">
    <property type="entry name" value="AhpC-TSA"/>
    <property type="match status" value="1"/>
</dbReference>
<evidence type="ECO:0000256" key="16">
    <source>
        <dbReference type="RuleBase" id="RU366004"/>
    </source>
</evidence>
<dbReference type="AlphaFoldDB" id="A0AA91GJ04"/>
<feature type="domain" description="Thioredoxin" evidence="17">
    <location>
        <begin position="4"/>
        <end position="159"/>
    </location>
</feature>
<gene>
    <name evidence="18" type="ORF">RV15_GL003570</name>
</gene>
<sequence>MYMNLINTKLLDFECDAYQDGDFIKVSTADVLGKWSIFFFYPADFSFVCPTELGDMQDHYDHLKELNCEVYSVSEDSHFVHKAWADATDTIGKIKYPMLADPNGKIARFFGVLNEDLGQAYRGTFIVSPEGEIKSYEINDMGIGRNADELVRKLEASQFVAEHGDKVCPANWKPGEETIAPSLDLVGKI</sequence>
<dbReference type="PANTHER" id="PTHR10681">
    <property type="entry name" value="THIOREDOXIN PEROXIDASE"/>
    <property type="match status" value="1"/>
</dbReference>
<keyword evidence="9 16" id="KW-0560">Oxidoreductase</keyword>
<dbReference type="InterPro" id="IPR000866">
    <property type="entry name" value="AhpC/TSA"/>
</dbReference>
<dbReference type="Pfam" id="PF10417">
    <property type="entry name" value="1-cysPrx_C"/>
    <property type="match status" value="1"/>
</dbReference>
<dbReference type="GO" id="GO:0008379">
    <property type="term" value="F:thioredoxin peroxidase activity"/>
    <property type="evidence" value="ECO:0007669"/>
    <property type="project" value="TreeGrafter"/>
</dbReference>
<comment type="function">
    <text evidence="16">Thiol-specific peroxidase that catalyzes the reduction of hydrogen peroxide and organic hydroperoxides to water and alcohols, respectively. Plays a role in cell protection against oxidative stress by detoxifying peroxides.</text>
</comment>
<evidence type="ECO:0000256" key="2">
    <source>
        <dbReference type="ARBA" id="ARBA00009796"/>
    </source>
</evidence>
<evidence type="ECO:0000256" key="8">
    <source>
        <dbReference type="ARBA" id="ARBA00022862"/>
    </source>
</evidence>
<feature type="active site" description="Cysteine sulfenic acid (-SOH) intermediate; for peroxidase activity" evidence="15">
    <location>
        <position position="49"/>
    </location>
</feature>
<evidence type="ECO:0000313" key="19">
    <source>
        <dbReference type="Proteomes" id="UP000183039"/>
    </source>
</evidence>
<keyword evidence="7 16" id="KW-0575">Peroxidase</keyword>
<dbReference type="SUPFAM" id="SSF52833">
    <property type="entry name" value="Thioredoxin-like"/>
    <property type="match status" value="1"/>
</dbReference>